<dbReference type="GO" id="GO:0016780">
    <property type="term" value="F:phosphotransferase activity, for other substituted phosphate groups"/>
    <property type="evidence" value="ECO:0007669"/>
    <property type="project" value="InterPro"/>
</dbReference>
<feature type="transmembrane region" description="Helical" evidence="6">
    <location>
        <begin position="299"/>
        <end position="319"/>
    </location>
</feature>
<feature type="transmembrane region" description="Helical" evidence="6">
    <location>
        <begin position="189"/>
        <end position="209"/>
    </location>
</feature>
<dbReference type="InParanoid" id="A0A162WD80"/>
<evidence type="ECO:0000313" key="8">
    <source>
        <dbReference type="Proteomes" id="UP000077315"/>
    </source>
</evidence>
<dbReference type="PROSITE" id="PS00379">
    <property type="entry name" value="CDP_ALCOHOL_P_TRANSF"/>
    <property type="match status" value="1"/>
</dbReference>
<dbReference type="AlphaFoldDB" id="A0A162WD80"/>
<feature type="transmembrane region" description="Helical" evidence="6">
    <location>
        <begin position="233"/>
        <end position="255"/>
    </location>
</feature>
<evidence type="ECO:0000256" key="6">
    <source>
        <dbReference type="SAM" id="Phobius"/>
    </source>
</evidence>
<dbReference type="InterPro" id="IPR000462">
    <property type="entry name" value="CDP-OH_P_trans"/>
</dbReference>
<evidence type="ECO:0000256" key="3">
    <source>
        <dbReference type="ARBA" id="ARBA00022679"/>
    </source>
</evidence>
<feature type="transmembrane region" description="Helical" evidence="6">
    <location>
        <begin position="89"/>
        <end position="107"/>
    </location>
</feature>
<evidence type="ECO:0000256" key="5">
    <source>
        <dbReference type="RuleBase" id="RU003750"/>
    </source>
</evidence>
<feature type="transmembrane region" description="Helical" evidence="6">
    <location>
        <begin position="331"/>
        <end position="351"/>
    </location>
</feature>
<reference evidence="8" key="1">
    <citation type="submission" date="2015-06" db="EMBL/GenBank/DDBJ databases">
        <title>Expansion of signal transduction pathways in fungi by whole-genome duplication.</title>
        <authorList>
            <consortium name="DOE Joint Genome Institute"/>
            <person name="Corrochano L.M."/>
            <person name="Kuo A."/>
            <person name="Marcet-Houben M."/>
            <person name="Polaino S."/>
            <person name="Salamov A."/>
            <person name="Villalobos J.M."/>
            <person name="Alvarez M.I."/>
            <person name="Avalos J."/>
            <person name="Benito E.P."/>
            <person name="Benoit I."/>
            <person name="Burger G."/>
            <person name="Camino L.P."/>
            <person name="Canovas D."/>
            <person name="Cerda-Olmedo E."/>
            <person name="Cheng J.-F."/>
            <person name="Dominguez A."/>
            <person name="Elias M."/>
            <person name="Eslava A.P."/>
            <person name="Glaser F."/>
            <person name="Grimwood J."/>
            <person name="Gutierrez G."/>
            <person name="Heitman J."/>
            <person name="Henrissat B."/>
            <person name="Iturriaga E.A."/>
            <person name="Lang B.F."/>
            <person name="Lavin J.L."/>
            <person name="Lee S."/>
            <person name="Li W."/>
            <person name="Lindquist E."/>
            <person name="Lopez-Garcia S."/>
            <person name="Luque E.M."/>
            <person name="Marcos A.T."/>
            <person name="Martin J."/>
            <person name="McCluskey K."/>
            <person name="Medina H.R."/>
            <person name="Miralles-Duran A."/>
            <person name="Miyazaki A."/>
            <person name="Munoz-Torres E."/>
            <person name="Oguiza J.A."/>
            <person name="Ohm R."/>
            <person name="Olmedo M."/>
            <person name="Orejas M."/>
            <person name="Ortiz-Castellanos L."/>
            <person name="Pisabarro A.G."/>
            <person name="Rodriguez-Romero J."/>
            <person name="Ruiz-Herrera J."/>
            <person name="Ruiz-Vazquez R."/>
            <person name="Sanz C."/>
            <person name="Schackwitz W."/>
            <person name="Schmutz J."/>
            <person name="Shahriari M."/>
            <person name="Shelest E."/>
            <person name="Silva-Franco F."/>
            <person name="Soanes D."/>
            <person name="Syed K."/>
            <person name="Tagua V.G."/>
            <person name="Talbot N.J."/>
            <person name="Thon M."/>
            <person name="De vries R.P."/>
            <person name="Wiebenga A."/>
            <person name="Yadav J.S."/>
            <person name="Braun E.L."/>
            <person name="Baker S."/>
            <person name="Garre V."/>
            <person name="Horwitz B."/>
            <person name="Torres-Martinez S."/>
            <person name="Idnurm A."/>
            <person name="Herrera-Estrella A."/>
            <person name="Gabaldon T."/>
            <person name="Grigoriev I.V."/>
        </authorList>
    </citation>
    <scope>NUCLEOTIDE SEQUENCE [LARGE SCALE GENOMIC DNA]</scope>
    <source>
        <strain evidence="8">NRRL 1555(-)</strain>
    </source>
</reference>
<keyword evidence="6" id="KW-0812">Transmembrane</keyword>
<accession>A0A162WD80</accession>
<dbReference type="PANTHER" id="PTHR10414:SF77">
    <property type="entry name" value="CDP-ALCOHOL PHOSPHATIDYLTRANSFERASE FAMILY PROTEIN"/>
    <property type="match status" value="1"/>
</dbReference>
<keyword evidence="3 5" id="KW-0808">Transferase</keyword>
<dbReference type="GO" id="GO:0008654">
    <property type="term" value="P:phospholipid biosynthetic process"/>
    <property type="evidence" value="ECO:0007669"/>
    <property type="project" value="InterPro"/>
</dbReference>
<organism evidence="7 8">
    <name type="scientific">Phycomyces blakesleeanus (strain ATCC 8743b / DSM 1359 / FGSC 10004 / NBRC 33097 / NRRL 1555)</name>
    <dbReference type="NCBI Taxonomy" id="763407"/>
    <lineage>
        <taxon>Eukaryota</taxon>
        <taxon>Fungi</taxon>
        <taxon>Fungi incertae sedis</taxon>
        <taxon>Mucoromycota</taxon>
        <taxon>Mucoromycotina</taxon>
        <taxon>Mucoromycetes</taxon>
        <taxon>Mucorales</taxon>
        <taxon>Phycomycetaceae</taxon>
        <taxon>Phycomyces</taxon>
    </lineage>
</organism>
<feature type="transmembrane region" description="Helical" evidence="6">
    <location>
        <begin position="363"/>
        <end position="384"/>
    </location>
</feature>
<dbReference type="PANTHER" id="PTHR10414">
    <property type="entry name" value="ETHANOLAMINEPHOSPHOTRANSFERASE"/>
    <property type="match status" value="1"/>
</dbReference>
<dbReference type="InterPro" id="IPR014472">
    <property type="entry name" value="CHOPT"/>
</dbReference>
<dbReference type="VEuPathDB" id="FungiDB:PHYBLDRAFT_128641"/>
<dbReference type="PIRSF" id="PIRSF015665">
    <property type="entry name" value="CHOPT"/>
    <property type="match status" value="1"/>
</dbReference>
<proteinExistence type="inferred from homology"/>
<dbReference type="Gene3D" id="1.20.120.1760">
    <property type="match status" value="1"/>
</dbReference>
<dbReference type="GeneID" id="28990135"/>
<keyword evidence="8" id="KW-1185">Reference proteome</keyword>
<feature type="transmembrane region" description="Helical" evidence="6">
    <location>
        <begin position="267"/>
        <end position="287"/>
    </location>
</feature>
<dbReference type="InterPro" id="IPR048254">
    <property type="entry name" value="CDP_ALCOHOL_P_TRANSF_CS"/>
</dbReference>
<comment type="subcellular location">
    <subcellularLocation>
        <location evidence="1">Membrane</location>
    </subcellularLocation>
</comment>
<dbReference type="STRING" id="763407.A0A162WD80"/>
<evidence type="ECO:0000256" key="4">
    <source>
        <dbReference type="ARBA" id="ARBA00023136"/>
    </source>
</evidence>
<sequence length="442" mass="49519">MNIKSMARGEFPSQEQLENLKYYKYAAVDKSFITKYILVHYWNWAITLFPMWIAPNLITLIGLFFMIFNVILVAIYVPSLSASEDAPNWIYFSFAAGLWLYSTFDNVDGKQARRTGTSSPLGELFDHGCDALNTTYISLLHAAAIGSGHTPLTVVLFAVTMAGFYLSTAEEYYTGVLYLGYVNGPTEGIILTCIAFIISGFYGAGIWQLPLEDISLVSWITPLLNPGTTGAQVFVWMTTILFFLTHCPVVLYTMYSACKEKSLNWIHVFYTSLGPIVLFCLAEYAWLTSPDSIIFKGQHLILFNLMAGTLFGLMASNIIFSHLTKSPFPSLAGSVAPMVIMSLLVNAPSFINMRLISADWEYYMVWTLFVSAVSYYAVWASLVINGFCRYLGIRCLVIRRNKPVSRTMPSEEIAEDDSLLEAQEEGEVVSPKDDNMAYSTFH</sequence>
<protein>
    <submittedName>
        <fullName evidence="7">Uncharacterized protein</fullName>
    </submittedName>
</protein>
<dbReference type="OrthoDB" id="196717at2759"/>
<evidence type="ECO:0000256" key="2">
    <source>
        <dbReference type="ARBA" id="ARBA00010441"/>
    </source>
</evidence>
<keyword evidence="6" id="KW-1133">Transmembrane helix</keyword>
<dbReference type="GO" id="GO:0016020">
    <property type="term" value="C:membrane"/>
    <property type="evidence" value="ECO:0007669"/>
    <property type="project" value="UniProtKB-SubCell"/>
</dbReference>
<name>A0A162WD80_PHYB8</name>
<evidence type="ECO:0000313" key="7">
    <source>
        <dbReference type="EMBL" id="OAD66335.1"/>
    </source>
</evidence>
<dbReference type="InterPro" id="IPR043130">
    <property type="entry name" value="CDP-OH_PTrfase_TM_dom"/>
</dbReference>
<gene>
    <name evidence="7" type="ORF">PHYBLDRAFT_128641</name>
</gene>
<comment type="similarity">
    <text evidence="2 5">Belongs to the CDP-alcohol phosphatidyltransferase class-I family.</text>
</comment>
<dbReference type="RefSeq" id="XP_018284375.1">
    <property type="nucleotide sequence ID" value="XM_018429229.1"/>
</dbReference>
<dbReference type="Proteomes" id="UP000077315">
    <property type="component" value="Unassembled WGS sequence"/>
</dbReference>
<dbReference type="Pfam" id="PF01066">
    <property type="entry name" value="CDP-OH_P_transf"/>
    <property type="match status" value="1"/>
</dbReference>
<dbReference type="EMBL" id="KV441004">
    <property type="protein sequence ID" value="OAD66335.1"/>
    <property type="molecule type" value="Genomic_DNA"/>
</dbReference>
<keyword evidence="4 6" id="KW-0472">Membrane</keyword>
<evidence type="ECO:0000256" key="1">
    <source>
        <dbReference type="ARBA" id="ARBA00004370"/>
    </source>
</evidence>
<feature type="transmembrane region" description="Helical" evidence="6">
    <location>
        <begin position="57"/>
        <end position="77"/>
    </location>
</feature>